<keyword evidence="4" id="KW-1185">Reference proteome</keyword>
<keyword evidence="3" id="KW-0964">Secreted</keyword>
<protein>
    <submittedName>
        <fullName evidence="5">Protein yellow-like</fullName>
    </submittedName>
</protein>
<gene>
    <name evidence="5" type="primary">LOC103524363</name>
</gene>
<comment type="subcellular location">
    <subcellularLocation>
        <location evidence="1">Secreted</location>
    </subcellularLocation>
</comment>
<dbReference type="PANTHER" id="PTHR10009">
    <property type="entry name" value="PROTEIN YELLOW-RELATED"/>
    <property type="match status" value="1"/>
</dbReference>
<dbReference type="InterPro" id="IPR017996">
    <property type="entry name" value="MRJP/yellow-related"/>
</dbReference>
<name>A0A3Q0JR00_DIACI</name>
<dbReference type="GeneID" id="103524363"/>
<dbReference type="InterPro" id="IPR011042">
    <property type="entry name" value="6-blade_b-propeller_TolB-like"/>
</dbReference>
<dbReference type="Proteomes" id="UP000079169">
    <property type="component" value="Unplaced"/>
</dbReference>
<accession>A0A3Q0JR00</accession>
<dbReference type="PaxDb" id="121845-A0A3Q0JR00"/>
<sequence>MLIQLSRFKHVILKRQCFECSVFLFVLSFLLGAVKSTDPYCDSGYLNEMVFSLSGCNLDWPDAKFKCEYIASGKYKGTDIIHTRFQMCGDKTILLQPKYRPGVPFSVGQICLKSNMKCNPCITPYPCWSLHDPCSCEAIVNAVDLYLDCKGIVWFLDVGIVNTLEAPEKKCGPKVLGVHCESGKVVSVIELCSLVCSTSRLQYIVVDYNDDGYPIVMVSDGGSRAILVWNTMTNEGYRVQLPKAVLAGGGKRDVLYIILVRRGCGSNFLYFSYLSSDHMFYVKSNCLHQKTKTGCVMDVGKKPNKIVLLGTDNGQVIFFRLCNENNIYMWDTNLAFKEYNFILAQKPLDCRIPTHVAAGYRRLVWVLESNFQHGERPDKKLRLCWHVVN</sequence>
<evidence type="ECO:0000256" key="3">
    <source>
        <dbReference type="ARBA" id="ARBA00022525"/>
    </source>
</evidence>
<dbReference type="KEGG" id="dci:103524363"/>
<dbReference type="RefSeq" id="XP_026689265.1">
    <property type="nucleotide sequence ID" value="XM_026833464.1"/>
</dbReference>
<evidence type="ECO:0000313" key="4">
    <source>
        <dbReference type="Proteomes" id="UP000079169"/>
    </source>
</evidence>
<dbReference type="PANTHER" id="PTHR10009:SF6">
    <property type="entry name" value="FI16876P1"/>
    <property type="match status" value="1"/>
</dbReference>
<dbReference type="Gene3D" id="2.120.10.30">
    <property type="entry name" value="TolB, C-terminal domain"/>
    <property type="match status" value="1"/>
</dbReference>
<comment type="similarity">
    <text evidence="2">Belongs to the major royal jelly protein family.</text>
</comment>
<dbReference type="Pfam" id="PF03022">
    <property type="entry name" value="MRJP"/>
    <property type="match status" value="1"/>
</dbReference>
<dbReference type="GO" id="GO:0005576">
    <property type="term" value="C:extracellular region"/>
    <property type="evidence" value="ECO:0007669"/>
    <property type="project" value="UniProtKB-SubCell"/>
</dbReference>
<evidence type="ECO:0000256" key="2">
    <source>
        <dbReference type="ARBA" id="ARBA00009127"/>
    </source>
</evidence>
<dbReference type="AlphaFoldDB" id="A0A3Q0JR00"/>
<proteinExistence type="inferred from homology"/>
<evidence type="ECO:0000256" key="1">
    <source>
        <dbReference type="ARBA" id="ARBA00004613"/>
    </source>
</evidence>
<organism evidence="4 5">
    <name type="scientific">Diaphorina citri</name>
    <name type="common">Asian citrus psyllid</name>
    <dbReference type="NCBI Taxonomy" id="121845"/>
    <lineage>
        <taxon>Eukaryota</taxon>
        <taxon>Metazoa</taxon>
        <taxon>Ecdysozoa</taxon>
        <taxon>Arthropoda</taxon>
        <taxon>Hexapoda</taxon>
        <taxon>Insecta</taxon>
        <taxon>Pterygota</taxon>
        <taxon>Neoptera</taxon>
        <taxon>Paraneoptera</taxon>
        <taxon>Hemiptera</taxon>
        <taxon>Sternorrhyncha</taxon>
        <taxon>Psylloidea</taxon>
        <taxon>Psyllidae</taxon>
        <taxon>Diaphorininae</taxon>
        <taxon>Diaphorina</taxon>
    </lineage>
</organism>
<dbReference type="STRING" id="121845.A0A3Q0JR00"/>
<reference evidence="5" key="1">
    <citation type="submission" date="2025-08" db="UniProtKB">
        <authorList>
            <consortium name="RefSeq"/>
        </authorList>
    </citation>
    <scope>IDENTIFICATION</scope>
</reference>
<evidence type="ECO:0000313" key="5">
    <source>
        <dbReference type="RefSeq" id="XP_026689265.1"/>
    </source>
</evidence>